<evidence type="ECO:0000256" key="2">
    <source>
        <dbReference type="ARBA" id="ARBA00023002"/>
    </source>
</evidence>
<evidence type="ECO:0000259" key="4">
    <source>
        <dbReference type="Pfam" id="PF01593"/>
    </source>
</evidence>
<dbReference type="InterPro" id="IPR036188">
    <property type="entry name" value="FAD/NAD-bd_sf"/>
</dbReference>
<feature type="binding site" evidence="3">
    <location>
        <position position="348"/>
    </location>
    <ligand>
        <name>substrate</name>
    </ligand>
</feature>
<dbReference type="EC" id="1.-.-.-" evidence="5"/>
<sequence>MVKPDFDVIVIGGGPSGLSAAWELRDRKIRVLEKSHRLGGRLYSLSRGDYWINLGGHLFPPPGSHMRNILHSIGLDIIKIPGNKFAICWGGKVYKPKNVSALPLTMPMTLRERIVLASRGLRILKAVKGWQKAMVPVYGENNQRRRARVARYLSQQSFRDFMGPLPKRLEALFQSAARRAAAEMEEQHAGVGVSLFGAVWAGKGDSMALNLNGGSGRFGEVMMDLLGDRVRYHATVKSVSNTGDLVTVVYEAEGREQRITASEVIIGVPAYQAAEMVKDIPDDVRHTLQNVKYGPFPTMGIITDETGPMPYDDIYAITTPDASFDMFFNHANPLRTGPRKPGGSLMVYSGGAPAREMLKLTDEQIRDRYLADIYQMFPQLQGHIKETIVQRWEPGNTYRPAGFDFDPMLNYCERDDVNIHFAGDYFAEIGNMEIATGSGHEAARRARAHLAGIEQKRAQLTLVERESIARGK</sequence>
<dbReference type="PANTHER" id="PTHR42923">
    <property type="entry name" value="PROTOPORPHYRINOGEN OXIDASE"/>
    <property type="match status" value="1"/>
</dbReference>
<gene>
    <name evidence="5" type="ORF">ABK905_11395</name>
</gene>
<dbReference type="SUPFAM" id="SSF51905">
    <property type="entry name" value="FAD/NAD(P)-binding domain"/>
    <property type="match status" value="1"/>
</dbReference>
<dbReference type="GO" id="GO:0016491">
    <property type="term" value="F:oxidoreductase activity"/>
    <property type="evidence" value="ECO:0007669"/>
    <property type="project" value="UniProtKB-KW"/>
</dbReference>
<keyword evidence="2 5" id="KW-0560">Oxidoreductase</keyword>
<dbReference type="EMBL" id="CP157947">
    <property type="protein sequence ID" value="XBS71478.1"/>
    <property type="molecule type" value="Genomic_DNA"/>
</dbReference>
<dbReference type="SUPFAM" id="SSF54373">
    <property type="entry name" value="FAD-linked reductases, C-terminal domain"/>
    <property type="match status" value="1"/>
</dbReference>
<evidence type="ECO:0000313" key="5">
    <source>
        <dbReference type="EMBL" id="XBS71478.1"/>
    </source>
</evidence>
<accession>A0AAU7QEB0</accession>
<feature type="binding site" evidence="3">
    <location>
        <position position="16"/>
    </location>
    <ligand>
        <name>FAD</name>
        <dbReference type="ChEBI" id="CHEBI:57692"/>
    </ligand>
</feature>
<dbReference type="PRINTS" id="PR00757">
    <property type="entry name" value="AMINEOXDASEF"/>
</dbReference>
<reference evidence="5" key="1">
    <citation type="submission" date="2024-06" db="EMBL/GenBank/DDBJ databases">
        <authorList>
            <person name="Coelho C."/>
            <person name="Bento M."/>
            <person name="Garcia E."/>
            <person name="Camelo A."/>
            <person name="Brandao I."/>
            <person name="Espirito Santo C."/>
            <person name="Trovao J."/>
            <person name="Verissimo A."/>
            <person name="Costa J."/>
            <person name="Tiago I."/>
        </authorList>
    </citation>
    <scope>NUCLEOTIDE SEQUENCE</scope>
    <source>
        <strain evidence="5">KWT182</strain>
    </source>
</reference>
<protein>
    <submittedName>
        <fullName evidence="5">NAD(P)/FAD-dependent oxidoreductase</fullName>
        <ecNumber evidence="5">1.-.-.-</ecNumber>
    </submittedName>
</protein>
<organism evidence="5">
    <name type="scientific">Acerihabitans sp. KWT182</name>
    <dbReference type="NCBI Taxonomy" id="3157919"/>
    <lineage>
        <taxon>Bacteria</taxon>
        <taxon>Pseudomonadati</taxon>
        <taxon>Pseudomonadota</taxon>
        <taxon>Gammaproteobacteria</taxon>
        <taxon>Enterobacterales</taxon>
        <taxon>Pectobacteriaceae</taxon>
        <taxon>Acerihabitans</taxon>
    </lineage>
</organism>
<dbReference type="InterPro" id="IPR001613">
    <property type="entry name" value="Flavin_amine_oxidase"/>
</dbReference>
<feature type="domain" description="Amine oxidase" evidence="4">
    <location>
        <begin position="16"/>
        <end position="445"/>
    </location>
</feature>
<feature type="binding site" evidence="3">
    <location>
        <position position="236"/>
    </location>
    <ligand>
        <name>FAD</name>
        <dbReference type="ChEBI" id="CHEBI:57692"/>
    </ligand>
</feature>
<dbReference type="InterPro" id="IPR050464">
    <property type="entry name" value="Zeta_carotene_desat/Oxidored"/>
</dbReference>
<dbReference type="Gene3D" id="3.50.50.60">
    <property type="entry name" value="FAD/NAD(P)-binding domain"/>
    <property type="match status" value="1"/>
</dbReference>
<name>A0AAU7QEB0_9GAMM</name>
<evidence type="ECO:0000256" key="1">
    <source>
        <dbReference type="ARBA" id="ARBA00001974"/>
    </source>
</evidence>
<dbReference type="Pfam" id="PF01593">
    <property type="entry name" value="Amino_oxidase"/>
    <property type="match status" value="1"/>
</dbReference>
<comment type="cofactor">
    <cofactor evidence="1">
        <name>FAD</name>
        <dbReference type="ChEBI" id="CHEBI:57692"/>
    </cofactor>
</comment>
<dbReference type="AlphaFoldDB" id="A0AAU7QEB0"/>
<dbReference type="InterPro" id="IPR002937">
    <property type="entry name" value="Amino_oxidase"/>
</dbReference>
<evidence type="ECO:0000256" key="3">
    <source>
        <dbReference type="PIRSR" id="PIRSR601613-1"/>
    </source>
</evidence>
<proteinExistence type="predicted"/>